<evidence type="ECO:0000256" key="7">
    <source>
        <dbReference type="SAM" id="Phobius"/>
    </source>
</evidence>
<keyword evidence="10" id="KW-1185">Reference proteome</keyword>
<evidence type="ECO:0000256" key="6">
    <source>
        <dbReference type="ARBA" id="ARBA00023136"/>
    </source>
</evidence>
<keyword evidence="5 7" id="KW-1133">Transmembrane helix</keyword>
<feature type="transmembrane region" description="Helical" evidence="7">
    <location>
        <begin position="158"/>
        <end position="176"/>
    </location>
</feature>
<feature type="transmembrane region" description="Helical" evidence="7">
    <location>
        <begin position="182"/>
        <end position="203"/>
    </location>
</feature>
<feature type="transmembrane region" description="Helical" evidence="7">
    <location>
        <begin position="38"/>
        <end position="55"/>
    </location>
</feature>
<reference evidence="9 10" key="1">
    <citation type="submission" date="2021-02" db="EMBL/GenBank/DDBJ databases">
        <title>Niveibacterium changnyeongensis HC41.</title>
        <authorList>
            <person name="Kang M."/>
        </authorList>
    </citation>
    <scope>NUCLEOTIDE SEQUENCE [LARGE SCALE GENOMIC DNA]</scope>
    <source>
        <strain evidence="9 10">HC41</strain>
    </source>
</reference>
<accession>A0ABX7MDX6</accession>
<evidence type="ECO:0000313" key="10">
    <source>
        <dbReference type="Proteomes" id="UP000663570"/>
    </source>
</evidence>
<evidence type="ECO:0000256" key="4">
    <source>
        <dbReference type="ARBA" id="ARBA00022692"/>
    </source>
</evidence>
<feature type="transmembrane region" description="Helical" evidence="7">
    <location>
        <begin position="12"/>
        <end position="31"/>
    </location>
</feature>
<evidence type="ECO:0000313" key="9">
    <source>
        <dbReference type="EMBL" id="QSI79084.1"/>
    </source>
</evidence>
<comment type="subcellular location">
    <subcellularLocation>
        <location evidence="1">Cell membrane</location>
        <topology evidence="1">Multi-pass membrane protein</topology>
    </subcellularLocation>
</comment>
<organism evidence="9 10">
    <name type="scientific">Niveibacterium microcysteis</name>
    <dbReference type="NCBI Taxonomy" id="2811415"/>
    <lineage>
        <taxon>Bacteria</taxon>
        <taxon>Pseudomonadati</taxon>
        <taxon>Pseudomonadota</taxon>
        <taxon>Betaproteobacteria</taxon>
        <taxon>Rhodocyclales</taxon>
        <taxon>Rhodocyclaceae</taxon>
        <taxon>Niveibacterium</taxon>
    </lineage>
</organism>
<feature type="transmembrane region" description="Helical" evidence="7">
    <location>
        <begin position="125"/>
        <end position="146"/>
    </location>
</feature>
<proteinExistence type="inferred from homology"/>
<dbReference type="PANTHER" id="PTHR30506">
    <property type="entry name" value="INNER MEMBRANE PROTEIN"/>
    <property type="match status" value="1"/>
</dbReference>
<feature type="transmembrane region" description="Helical" evidence="7">
    <location>
        <begin position="96"/>
        <end position="119"/>
    </location>
</feature>
<feature type="transmembrane region" description="Helical" evidence="7">
    <location>
        <begin position="67"/>
        <end position="89"/>
    </location>
</feature>
<protein>
    <submittedName>
        <fullName evidence="9">TRIC cation channel family protein</fullName>
    </submittedName>
</protein>
<feature type="domain" description="Glycine transporter" evidence="8">
    <location>
        <begin position="101"/>
        <end position="173"/>
    </location>
</feature>
<keyword evidence="6 7" id="KW-0472">Membrane</keyword>
<comment type="similarity">
    <text evidence="2">Belongs to the UPF0126 family.</text>
</comment>
<evidence type="ECO:0000256" key="1">
    <source>
        <dbReference type="ARBA" id="ARBA00004651"/>
    </source>
</evidence>
<evidence type="ECO:0000256" key="3">
    <source>
        <dbReference type="ARBA" id="ARBA00022475"/>
    </source>
</evidence>
<feature type="domain" description="Glycine transporter" evidence="8">
    <location>
        <begin position="16"/>
        <end position="89"/>
    </location>
</feature>
<sequence>MQLPAPAVSISLLGYWLGIAAVAACAAAAVLEVGRKQFDAFGVVVVAFAAALGGGTTRDLLLGRTVFWVADPTYLIAAALAGIAAFAAARRMRLPLDLFLIPDAIGLALFTIVGTKVALNAGTHWTVAALMGVITGVVGGILRDVLANEEPVVFRGELYATAAGAGALSLVALLALDFNAPWAAFWSGTLIFLLRLAAIRWRLALPKFESLR</sequence>
<evidence type="ECO:0000256" key="5">
    <source>
        <dbReference type="ARBA" id="ARBA00022989"/>
    </source>
</evidence>
<dbReference type="EMBL" id="CP071060">
    <property type="protein sequence ID" value="QSI79084.1"/>
    <property type="molecule type" value="Genomic_DNA"/>
</dbReference>
<gene>
    <name evidence="9" type="ORF">JY500_01255</name>
</gene>
<dbReference type="Pfam" id="PF03458">
    <property type="entry name" value="Gly_transporter"/>
    <property type="match status" value="2"/>
</dbReference>
<dbReference type="InterPro" id="IPR005115">
    <property type="entry name" value="Gly_transporter"/>
</dbReference>
<evidence type="ECO:0000259" key="8">
    <source>
        <dbReference type="Pfam" id="PF03458"/>
    </source>
</evidence>
<keyword evidence="4 7" id="KW-0812">Transmembrane</keyword>
<dbReference type="Proteomes" id="UP000663570">
    <property type="component" value="Chromosome"/>
</dbReference>
<evidence type="ECO:0000256" key="2">
    <source>
        <dbReference type="ARBA" id="ARBA00008193"/>
    </source>
</evidence>
<name>A0ABX7MDX6_9RHOO</name>
<dbReference type="PANTHER" id="PTHR30506:SF3">
    <property type="entry name" value="UPF0126 INNER MEMBRANE PROTEIN YADS-RELATED"/>
    <property type="match status" value="1"/>
</dbReference>
<keyword evidence="3" id="KW-1003">Cell membrane</keyword>